<name>A0ABY5WAF3_9ACTN</name>
<feature type="signal peptide" evidence="2">
    <location>
        <begin position="1"/>
        <end position="29"/>
    </location>
</feature>
<sequence>MRKIFARTGVAVLLALTGAVAASGAPAHAASLCDRPEPPPSCNGGGGEDPDPGPVDTAPRGAFDTMTFVGNGVHVTGWAADIDTGGPLLVDIYVDGAFTRTLTANTYRPDVAAVYPYFGAYRGYDAFVPSGHGAHTVCAWVINVAPAGATPLPNRQLGCKSYDVPAVANIKSSYANGQWTIAFDDNVVGETGFQVRWDYYVLSTIPGTHQQWPSYRYLTYTLPAHAGTGRVSVPAPYGRPANTTKLTVTAPGSGSASTTDVY</sequence>
<organism evidence="3 4">
    <name type="scientific">Dactylosporangium fulvum</name>
    <dbReference type="NCBI Taxonomy" id="53359"/>
    <lineage>
        <taxon>Bacteria</taxon>
        <taxon>Bacillati</taxon>
        <taxon>Actinomycetota</taxon>
        <taxon>Actinomycetes</taxon>
        <taxon>Micromonosporales</taxon>
        <taxon>Micromonosporaceae</taxon>
        <taxon>Dactylosporangium</taxon>
    </lineage>
</organism>
<dbReference type="EMBL" id="CP073720">
    <property type="protein sequence ID" value="UWP87038.1"/>
    <property type="molecule type" value="Genomic_DNA"/>
</dbReference>
<protein>
    <submittedName>
        <fullName evidence="3">Uncharacterized protein</fullName>
    </submittedName>
</protein>
<evidence type="ECO:0000256" key="1">
    <source>
        <dbReference type="SAM" id="MobiDB-lite"/>
    </source>
</evidence>
<gene>
    <name evidence="3" type="ORF">Dfulv_23465</name>
</gene>
<keyword evidence="2" id="KW-0732">Signal</keyword>
<dbReference type="Proteomes" id="UP001059617">
    <property type="component" value="Chromosome"/>
</dbReference>
<evidence type="ECO:0000256" key="2">
    <source>
        <dbReference type="SAM" id="SignalP"/>
    </source>
</evidence>
<feature type="region of interest" description="Disordered" evidence="1">
    <location>
        <begin position="29"/>
        <end position="61"/>
    </location>
</feature>
<keyword evidence="4" id="KW-1185">Reference proteome</keyword>
<feature type="chain" id="PRO_5047469543" evidence="2">
    <location>
        <begin position="30"/>
        <end position="262"/>
    </location>
</feature>
<evidence type="ECO:0000313" key="3">
    <source>
        <dbReference type="EMBL" id="UWP87038.1"/>
    </source>
</evidence>
<accession>A0ABY5WAF3</accession>
<proteinExistence type="predicted"/>
<reference evidence="3" key="1">
    <citation type="submission" date="2021-04" db="EMBL/GenBank/DDBJ databases">
        <authorList>
            <person name="Hartkoorn R.C."/>
            <person name="Beaudoing E."/>
            <person name="Hot D."/>
        </authorList>
    </citation>
    <scope>NUCLEOTIDE SEQUENCE</scope>
    <source>
        <strain evidence="3">NRRL B-16292</strain>
    </source>
</reference>
<evidence type="ECO:0000313" key="4">
    <source>
        <dbReference type="Proteomes" id="UP001059617"/>
    </source>
</evidence>
<dbReference type="RefSeq" id="WP_259866819.1">
    <property type="nucleotide sequence ID" value="NZ_BAAAST010000161.1"/>
</dbReference>
<reference evidence="3" key="2">
    <citation type="submission" date="2022-09" db="EMBL/GenBank/DDBJ databases">
        <title>Biosynthetic gene clusters of Dactylosporangioum fulvum.</title>
        <authorList>
            <person name="Caradec T."/>
        </authorList>
    </citation>
    <scope>NUCLEOTIDE SEQUENCE</scope>
    <source>
        <strain evidence="3">NRRL B-16292</strain>
    </source>
</reference>